<dbReference type="InterPro" id="IPR050155">
    <property type="entry name" value="HAD-like_hydrolase_sf"/>
</dbReference>
<reference evidence="1 2" key="1">
    <citation type="submission" date="2021-06" db="EMBL/GenBank/DDBJ databases">
        <authorList>
            <person name="Sun Q."/>
            <person name="Li D."/>
        </authorList>
    </citation>
    <scope>NUCLEOTIDE SEQUENCE [LARGE SCALE GENOMIC DNA]</scope>
    <source>
        <strain evidence="1 2">MSJ-4</strain>
    </source>
</reference>
<protein>
    <submittedName>
        <fullName evidence="1">HAD family hydrolase</fullName>
    </submittedName>
</protein>
<gene>
    <name evidence="1" type="ORF">KQI89_10355</name>
</gene>
<sequence length="244" mass="28622">MKKQTIIFDLDDTLIHCNKYFHGAIDTFSEKMCQWFGEYNIEFDEIKTKQQEIDIQRVIKQGFADTHFSTSLIDTYIYFSQKTGRARNKEEEKWINDIGESAYEQELECYPFMKDILNLLSEKGHKLYLYTAGSNTIQKRKIDRVNIGNFFEDRVFITPHKNAEVLEAIILKENLDKKNTWMVGNSMKSDIMPAVKAGIKAIFIPGLFQWEYDNVTLKDEHKESFITIQSLQQLRDIFIGEEAV</sequence>
<evidence type="ECO:0000313" key="2">
    <source>
        <dbReference type="Proteomes" id="UP000736583"/>
    </source>
</evidence>
<evidence type="ECO:0000313" key="1">
    <source>
        <dbReference type="EMBL" id="MBU5592162.1"/>
    </source>
</evidence>
<dbReference type="SFLD" id="SFLDG01129">
    <property type="entry name" value="C1.5:_HAD__Beta-PGM__Phosphata"/>
    <property type="match status" value="1"/>
</dbReference>
<dbReference type="RefSeq" id="WP_216457010.1">
    <property type="nucleotide sequence ID" value="NZ_JAHLQL010000003.1"/>
</dbReference>
<accession>A0ABS6F3N5</accession>
<dbReference type="Proteomes" id="UP000736583">
    <property type="component" value="Unassembled WGS sequence"/>
</dbReference>
<dbReference type="InterPro" id="IPR041492">
    <property type="entry name" value="HAD_2"/>
</dbReference>
<dbReference type="GO" id="GO:0016787">
    <property type="term" value="F:hydrolase activity"/>
    <property type="evidence" value="ECO:0007669"/>
    <property type="project" value="UniProtKB-KW"/>
</dbReference>
<keyword evidence="1" id="KW-0378">Hydrolase</keyword>
<dbReference type="Pfam" id="PF13419">
    <property type="entry name" value="HAD_2"/>
    <property type="match status" value="1"/>
</dbReference>
<dbReference type="SFLD" id="SFLDS00003">
    <property type="entry name" value="Haloacid_Dehalogenase"/>
    <property type="match status" value="1"/>
</dbReference>
<keyword evidence="2" id="KW-1185">Reference proteome</keyword>
<organism evidence="1 2">
    <name type="scientific">Clostridium simiarum</name>
    <dbReference type="NCBI Taxonomy" id="2841506"/>
    <lineage>
        <taxon>Bacteria</taxon>
        <taxon>Bacillati</taxon>
        <taxon>Bacillota</taxon>
        <taxon>Clostridia</taxon>
        <taxon>Eubacteriales</taxon>
        <taxon>Clostridiaceae</taxon>
        <taxon>Clostridium</taxon>
    </lineage>
</organism>
<dbReference type="EMBL" id="JAHLQL010000003">
    <property type="protein sequence ID" value="MBU5592162.1"/>
    <property type="molecule type" value="Genomic_DNA"/>
</dbReference>
<name>A0ABS6F3N5_9CLOT</name>
<dbReference type="PANTHER" id="PTHR43434">
    <property type="entry name" value="PHOSPHOGLYCOLATE PHOSPHATASE"/>
    <property type="match status" value="1"/>
</dbReference>
<proteinExistence type="predicted"/>
<comment type="caution">
    <text evidence="1">The sequence shown here is derived from an EMBL/GenBank/DDBJ whole genome shotgun (WGS) entry which is preliminary data.</text>
</comment>
<dbReference type="PANTHER" id="PTHR43434:SF1">
    <property type="entry name" value="PHOSPHOGLYCOLATE PHOSPHATASE"/>
    <property type="match status" value="1"/>
</dbReference>